<reference evidence="1" key="1">
    <citation type="journal article" date="2014" name="Front. Microbiol.">
        <title>High frequency of phylogenetically diverse reductive dehalogenase-homologous genes in deep subseafloor sedimentary metagenomes.</title>
        <authorList>
            <person name="Kawai M."/>
            <person name="Futagami T."/>
            <person name="Toyoda A."/>
            <person name="Takaki Y."/>
            <person name="Nishi S."/>
            <person name="Hori S."/>
            <person name="Arai W."/>
            <person name="Tsubouchi T."/>
            <person name="Morono Y."/>
            <person name="Uchiyama I."/>
            <person name="Ito T."/>
            <person name="Fujiyama A."/>
            <person name="Inagaki F."/>
            <person name="Takami H."/>
        </authorList>
    </citation>
    <scope>NUCLEOTIDE SEQUENCE</scope>
    <source>
        <strain evidence="1">Expedition CK06-06</strain>
    </source>
</reference>
<proteinExistence type="predicted"/>
<comment type="caution">
    <text evidence="1">The sequence shown here is derived from an EMBL/GenBank/DDBJ whole genome shotgun (WGS) entry which is preliminary data.</text>
</comment>
<sequence length="251" mass="29431">LNSSGYSKTQISLKENYFWEKEGSLNLIDIDIKSDQKKSSFIFLDENGHKIIKRIKKTKLPNSEATLKMFSNKDIFFNTKGETVILRCSNVEISKNFKDSELYFESLPQNDESDKFQLKLKKLIIKPRNIYIAIRRKEMGRKSESKIFEWLIEKQLRTYFYLKKPVNNLEIGYVQDIKLDLNKLKKSTEKGKTKVSDYITIKNIFGKYQEIPYKSIEALSFEHITGVIQKKSEGSKILLLKKTLTKINTFL</sequence>
<accession>X1DTV4</accession>
<protein>
    <submittedName>
        <fullName evidence="1">Uncharacterized protein</fullName>
    </submittedName>
</protein>
<evidence type="ECO:0000313" key="1">
    <source>
        <dbReference type="EMBL" id="GAG99851.1"/>
    </source>
</evidence>
<dbReference type="EMBL" id="BART01026684">
    <property type="protein sequence ID" value="GAG99851.1"/>
    <property type="molecule type" value="Genomic_DNA"/>
</dbReference>
<gene>
    <name evidence="1" type="ORF">S01H4_47513</name>
</gene>
<dbReference type="AlphaFoldDB" id="X1DTV4"/>
<name>X1DTV4_9ZZZZ</name>
<feature type="non-terminal residue" evidence="1">
    <location>
        <position position="1"/>
    </location>
</feature>
<organism evidence="1">
    <name type="scientific">marine sediment metagenome</name>
    <dbReference type="NCBI Taxonomy" id="412755"/>
    <lineage>
        <taxon>unclassified sequences</taxon>
        <taxon>metagenomes</taxon>
        <taxon>ecological metagenomes</taxon>
    </lineage>
</organism>